<keyword evidence="1" id="KW-1133">Transmembrane helix</keyword>
<evidence type="ECO:0000256" key="1">
    <source>
        <dbReference type="SAM" id="Phobius"/>
    </source>
</evidence>
<keyword evidence="3" id="KW-1185">Reference proteome</keyword>
<evidence type="ECO:0000313" key="3">
    <source>
        <dbReference type="Proteomes" id="UP000558089"/>
    </source>
</evidence>
<dbReference type="RefSeq" id="WP_176620233.1">
    <property type="nucleotide sequence ID" value="NZ_WYET01000004.1"/>
</dbReference>
<organism evidence="2 3">
    <name type="scientific">Flagellimonas chongwuensis</name>
    <dbReference type="NCBI Taxonomy" id="2697365"/>
    <lineage>
        <taxon>Bacteria</taxon>
        <taxon>Pseudomonadati</taxon>
        <taxon>Bacteroidota</taxon>
        <taxon>Flavobacteriia</taxon>
        <taxon>Flavobacteriales</taxon>
        <taxon>Flavobacteriaceae</taxon>
        <taxon>Flagellimonas</taxon>
    </lineage>
</organism>
<sequence>MSIVVEILIIYAIRYAFVFIPIILFPCWCERPARIYLFLKYLKEL</sequence>
<feature type="transmembrane region" description="Helical" evidence="1">
    <location>
        <begin position="6"/>
        <end position="29"/>
    </location>
</feature>
<gene>
    <name evidence="2" type="ORF">GUA46_09105</name>
</gene>
<evidence type="ECO:0000313" key="2">
    <source>
        <dbReference type="EMBL" id="NVN18499.1"/>
    </source>
</evidence>
<protein>
    <submittedName>
        <fullName evidence="2">Uncharacterized protein</fullName>
    </submittedName>
</protein>
<comment type="caution">
    <text evidence="2">The sequence shown here is derived from an EMBL/GenBank/DDBJ whole genome shotgun (WGS) entry which is preliminary data.</text>
</comment>
<reference evidence="2 3" key="1">
    <citation type="submission" date="2020-01" db="EMBL/GenBank/DDBJ databases">
        <title>Draft Genome Analysis of Muricauda sp. HICW Isolated from coastal seawater of PR China.</title>
        <authorList>
            <person name="Chen M.-X."/>
        </authorList>
    </citation>
    <scope>NUCLEOTIDE SEQUENCE [LARGE SCALE GENOMIC DNA]</scope>
    <source>
        <strain evidence="2 3">HICW</strain>
    </source>
</reference>
<keyword evidence="1" id="KW-0812">Transmembrane</keyword>
<dbReference type="Proteomes" id="UP000558089">
    <property type="component" value="Unassembled WGS sequence"/>
</dbReference>
<keyword evidence="1" id="KW-0472">Membrane</keyword>
<dbReference type="AlphaFoldDB" id="A0A850NF96"/>
<accession>A0A850NF96</accession>
<dbReference type="EMBL" id="WYET01000004">
    <property type="protein sequence ID" value="NVN18499.1"/>
    <property type="molecule type" value="Genomic_DNA"/>
</dbReference>
<proteinExistence type="predicted"/>
<name>A0A850NF96_9FLAO</name>